<reference evidence="1" key="1">
    <citation type="submission" date="2021-06" db="EMBL/GenBank/DDBJ databases">
        <authorList>
            <person name="Hodson N. C."/>
            <person name="Mongue J. A."/>
            <person name="Jaron S. K."/>
        </authorList>
    </citation>
    <scope>NUCLEOTIDE SEQUENCE</scope>
</reference>
<evidence type="ECO:0000313" key="2">
    <source>
        <dbReference type="Proteomes" id="UP000708208"/>
    </source>
</evidence>
<protein>
    <submittedName>
        <fullName evidence="1">Uncharacterized protein</fullName>
    </submittedName>
</protein>
<comment type="caution">
    <text evidence="1">The sequence shown here is derived from an EMBL/GenBank/DDBJ whole genome shotgun (WGS) entry which is preliminary data.</text>
</comment>
<organism evidence="1 2">
    <name type="scientific">Allacma fusca</name>
    <dbReference type="NCBI Taxonomy" id="39272"/>
    <lineage>
        <taxon>Eukaryota</taxon>
        <taxon>Metazoa</taxon>
        <taxon>Ecdysozoa</taxon>
        <taxon>Arthropoda</taxon>
        <taxon>Hexapoda</taxon>
        <taxon>Collembola</taxon>
        <taxon>Symphypleona</taxon>
        <taxon>Sminthuridae</taxon>
        <taxon>Allacma</taxon>
    </lineage>
</organism>
<sequence>RPDNKFVRYVFRASNPTDLTLLPCAMCLNVHAVNLNVCMSTFKGKHWKTLDRRQKSSHVYLIQSEIGLSECRRCWKQEQEYQGPRESLHHSLCRKIPESQPKGFSTLPRNSEFGK</sequence>
<name>A0A8J2NYQ4_9HEXA</name>
<dbReference type="AlphaFoldDB" id="A0A8J2NYQ4"/>
<feature type="non-terminal residue" evidence="1">
    <location>
        <position position="1"/>
    </location>
</feature>
<accession>A0A8J2NYQ4</accession>
<keyword evidence="2" id="KW-1185">Reference proteome</keyword>
<evidence type="ECO:0000313" key="1">
    <source>
        <dbReference type="EMBL" id="CAG7719400.1"/>
    </source>
</evidence>
<proteinExistence type="predicted"/>
<dbReference type="EMBL" id="CAJVCH010061075">
    <property type="protein sequence ID" value="CAG7719400.1"/>
    <property type="molecule type" value="Genomic_DNA"/>
</dbReference>
<dbReference type="Proteomes" id="UP000708208">
    <property type="component" value="Unassembled WGS sequence"/>
</dbReference>
<gene>
    <name evidence="1" type="ORF">AFUS01_LOCUS8726</name>
</gene>